<dbReference type="GO" id="GO:0015031">
    <property type="term" value="P:protein transport"/>
    <property type="evidence" value="ECO:0007669"/>
    <property type="project" value="UniProtKB-KW"/>
</dbReference>
<evidence type="ECO:0000256" key="2">
    <source>
        <dbReference type="ARBA" id="ARBA00022475"/>
    </source>
</evidence>
<evidence type="ECO:0000256" key="6">
    <source>
        <dbReference type="RuleBase" id="RU004057"/>
    </source>
</evidence>
<accession>A0A317CLI8</accession>
<organism evidence="9 10">
    <name type="scientific">Leucothrix pacifica</name>
    <dbReference type="NCBI Taxonomy" id="1247513"/>
    <lineage>
        <taxon>Bacteria</taxon>
        <taxon>Pseudomonadati</taxon>
        <taxon>Pseudomonadota</taxon>
        <taxon>Gammaproteobacteria</taxon>
        <taxon>Thiotrichales</taxon>
        <taxon>Thiotrichaceae</taxon>
        <taxon>Leucothrix</taxon>
    </lineage>
</organism>
<feature type="transmembrane region" description="Helical" evidence="7">
    <location>
        <begin position="92"/>
        <end position="111"/>
    </location>
</feature>
<comment type="similarity">
    <text evidence="6">Belongs to the exbB/tolQ family.</text>
</comment>
<dbReference type="RefSeq" id="WP_109836662.1">
    <property type="nucleotide sequence ID" value="NZ_QGKM01000010.1"/>
</dbReference>
<feature type="transmembrane region" description="Helical" evidence="7">
    <location>
        <begin position="20"/>
        <end position="41"/>
    </location>
</feature>
<dbReference type="AlphaFoldDB" id="A0A317CLI8"/>
<evidence type="ECO:0000313" key="10">
    <source>
        <dbReference type="Proteomes" id="UP000245539"/>
    </source>
</evidence>
<reference evidence="9 10" key="1">
    <citation type="submission" date="2018-05" db="EMBL/GenBank/DDBJ databases">
        <title>Leucothrix arctica sp. nov., isolated from Arctic seawater.</title>
        <authorList>
            <person name="Choi A."/>
            <person name="Baek K."/>
        </authorList>
    </citation>
    <scope>NUCLEOTIDE SEQUENCE [LARGE SCALE GENOMIC DNA]</scope>
    <source>
        <strain evidence="9 10">JCM 18388</strain>
    </source>
</reference>
<proteinExistence type="inferred from homology"/>
<comment type="caution">
    <text evidence="9">The sequence shown here is derived from an EMBL/GenBank/DDBJ whole genome shotgun (WGS) entry which is preliminary data.</text>
</comment>
<comment type="subcellular location">
    <subcellularLocation>
        <location evidence="1">Cell membrane</location>
        <topology evidence="1">Multi-pass membrane protein</topology>
    </subcellularLocation>
    <subcellularLocation>
        <location evidence="6">Membrane</location>
        <topology evidence="6">Multi-pass membrane protein</topology>
    </subcellularLocation>
</comment>
<feature type="transmembrane region" description="Helical" evidence="7">
    <location>
        <begin position="53"/>
        <end position="72"/>
    </location>
</feature>
<evidence type="ECO:0000256" key="4">
    <source>
        <dbReference type="ARBA" id="ARBA00022989"/>
    </source>
</evidence>
<keyword evidence="2" id="KW-1003">Cell membrane</keyword>
<evidence type="ECO:0000256" key="3">
    <source>
        <dbReference type="ARBA" id="ARBA00022692"/>
    </source>
</evidence>
<evidence type="ECO:0000256" key="7">
    <source>
        <dbReference type="SAM" id="Phobius"/>
    </source>
</evidence>
<keyword evidence="3 7" id="KW-0812">Transmembrane</keyword>
<sequence>MFDWATLFEDILSTTEAHTITNFALYVIAGQFLFSLLFLLIGKWRNLTTSTPALLTSIGILGTFIGVVIGLLDFNPKDIDASIETLLDGLKTAFITSLVGMAAAIVFRLIAIFRTLFTKKADNQESIDVEPKDILNALSEQNSHLKELKLAISGGEDSSLASQLKLLRTDSNDNHRNQMKAFDQFSDELWINLNKVSEMLSKSATEQIIEALRNVIKDFNEKITEQFGDNFKALDSSVTKLVGWQDQYSQQLNEMIKQYAQGVLAITAIETSVTTISNESKTIPDSMAQLKPVLETNQHQIDELSRHLEAFKEVKEQAVSAFPEIQKHVEKTIQEIAKSSDIASEGYQLLSEKTADVQRSFEEQIETIQDQLKKTVTELVEKQTSEMQKHFLKIEESVEKTAEKSEKAIDSKVDRIDEALSKEISSAMSELGGNLASITGKFVEDYTELVNAMQKVTQMAGR</sequence>
<protein>
    <recommendedName>
        <fullName evidence="8">MotA/TolQ/ExbB proton channel domain-containing protein</fullName>
    </recommendedName>
</protein>
<keyword evidence="6" id="KW-0653">Protein transport</keyword>
<dbReference type="OrthoDB" id="9798009at2"/>
<dbReference type="Pfam" id="PF01618">
    <property type="entry name" value="MotA_ExbB"/>
    <property type="match status" value="1"/>
</dbReference>
<evidence type="ECO:0000313" key="9">
    <source>
        <dbReference type="EMBL" id="PWQ99464.1"/>
    </source>
</evidence>
<keyword evidence="5 7" id="KW-0472">Membrane</keyword>
<feature type="domain" description="MotA/TolQ/ExbB proton channel" evidence="8">
    <location>
        <begin position="54"/>
        <end position="111"/>
    </location>
</feature>
<keyword evidence="10" id="KW-1185">Reference proteome</keyword>
<evidence type="ECO:0000256" key="5">
    <source>
        <dbReference type="ARBA" id="ARBA00023136"/>
    </source>
</evidence>
<keyword evidence="6" id="KW-0813">Transport</keyword>
<dbReference type="InterPro" id="IPR002898">
    <property type="entry name" value="MotA_ExbB_proton_chnl"/>
</dbReference>
<gene>
    <name evidence="9" type="ORF">DKW60_05485</name>
</gene>
<name>A0A317CLI8_9GAMM</name>
<keyword evidence="4 7" id="KW-1133">Transmembrane helix</keyword>
<evidence type="ECO:0000256" key="1">
    <source>
        <dbReference type="ARBA" id="ARBA00004651"/>
    </source>
</evidence>
<dbReference type="EMBL" id="QGKM01000010">
    <property type="protein sequence ID" value="PWQ99464.1"/>
    <property type="molecule type" value="Genomic_DNA"/>
</dbReference>
<dbReference type="SUPFAM" id="SSF58104">
    <property type="entry name" value="Methyl-accepting chemotaxis protein (MCP) signaling domain"/>
    <property type="match status" value="1"/>
</dbReference>
<dbReference type="GO" id="GO:0005886">
    <property type="term" value="C:plasma membrane"/>
    <property type="evidence" value="ECO:0007669"/>
    <property type="project" value="UniProtKB-SubCell"/>
</dbReference>
<dbReference type="Proteomes" id="UP000245539">
    <property type="component" value="Unassembled WGS sequence"/>
</dbReference>
<evidence type="ECO:0000259" key="8">
    <source>
        <dbReference type="Pfam" id="PF01618"/>
    </source>
</evidence>